<dbReference type="GO" id="GO:0006508">
    <property type="term" value="P:proteolysis"/>
    <property type="evidence" value="ECO:0007669"/>
    <property type="project" value="UniProtKB-KW"/>
</dbReference>
<dbReference type="RefSeq" id="WP_186918191.1">
    <property type="nucleotide sequence ID" value="NZ_JACOPQ010000001.1"/>
</dbReference>
<reference evidence="8" key="1">
    <citation type="submission" date="2020-08" db="EMBL/GenBank/DDBJ databases">
        <title>Genome public.</title>
        <authorList>
            <person name="Liu C."/>
            <person name="Sun Q."/>
        </authorList>
    </citation>
    <scope>NUCLEOTIDE SEQUENCE</scope>
    <source>
        <strain evidence="8">NSJ-52</strain>
    </source>
</reference>
<evidence type="ECO:0000256" key="1">
    <source>
        <dbReference type="ARBA" id="ARBA00022670"/>
    </source>
</evidence>
<evidence type="ECO:0000256" key="5">
    <source>
        <dbReference type="ARBA" id="ARBA00023049"/>
    </source>
</evidence>
<dbReference type="CDD" id="cd09606">
    <property type="entry name" value="M3B_PepF"/>
    <property type="match status" value="1"/>
</dbReference>
<sequence>MIQFKDVPYLRPDMDALERELGAGISALAAADSFEKAYFSLQSAEAPRRYYMTMATICEAYNTMDTNDAFWADEWAWFDQTRPRWDALITRLGEALNATPYRSELEVHLGAETFRHAEVTARAFSPAIAAELEEESRLSAQYSKLSGNITAELDGKRYTLGELGKFQDSSDRASREKFGEIRQNAFSEAAEELDRIYDELVHVRHRMAKKLGFSSYTDMGYCRQGRTGYGREEVAAFRREIETGITPVVAALYDKQRERLGYETLWDFDEDVSFAGDGPKTRDGAVEELFDGVFGELSPESRFYYQELRRCGFYDLGDRKGKIRGAYSNYLPLYHMPFIFETYDSSPGAVKTFAHECGHGLHSFLKRGEPFVDSCEASSDLCEIHSMAMEFFVWPWLDRVYPEADVDKYQYFHMKSAISFLPYGAAVDEFQTEVYDHPNLTPAQRLELWQGLERRYMPWRKYKHENFLSQGRAWQRQTHIYKWPFYYIDYVLAQTCALQYHFLDEENHAKAWDSYLTLLRESGKHSFDKTLALAGLESPFTPGVVGRVGQRAMEFLEKNG</sequence>
<dbReference type="Pfam" id="PF01432">
    <property type="entry name" value="Peptidase_M3"/>
    <property type="match status" value="1"/>
</dbReference>
<evidence type="ECO:0000256" key="4">
    <source>
        <dbReference type="ARBA" id="ARBA00022833"/>
    </source>
</evidence>
<proteinExistence type="inferred from homology"/>
<gene>
    <name evidence="8" type="ORF">H8S62_00755</name>
</gene>
<comment type="similarity">
    <text evidence="6">Belongs to the peptidase M3 family.</text>
</comment>
<dbReference type="EMBL" id="JACOPQ010000001">
    <property type="protein sequence ID" value="MBC5735536.1"/>
    <property type="molecule type" value="Genomic_DNA"/>
</dbReference>
<keyword evidence="5 6" id="KW-0482">Metalloprotease</keyword>
<dbReference type="SUPFAM" id="SSF55486">
    <property type="entry name" value="Metalloproteases ('zincins'), catalytic domain"/>
    <property type="match status" value="1"/>
</dbReference>
<organism evidence="8 9">
    <name type="scientific">Lawsonibacter faecis</name>
    <dbReference type="NCBI Taxonomy" id="2763052"/>
    <lineage>
        <taxon>Bacteria</taxon>
        <taxon>Bacillati</taxon>
        <taxon>Bacillota</taxon>
        <taxon>Clostridia</taxon>
        <taxon>Eubacteriales</taxon>
        <taxon>Oscillospiraceae</taxon>
        <taxon>Lawsonibacter</taxon>
    </lineage>
</organism>
<evidence type="ECO:0000313" key="8">
    <source>
        <dbReference type="EMBL" id="MBC5735536.1"/>
    </source>
</evidence>
<dbReference type="InterPro" id="IPR001567">
    <property type="entry name" value="Pept_M3A_M3B_dom"/>
</dbReference>
<dbReference type="GO" id="GO:0004222">
    <property type="term" value="F:metalloendopeptidase activity"/>
    <property type="evidence" value="ECO:0007669"/>
    <property type="project" value="InterPro"/>
</dbReference>
<evidence type="ECO:0000313" key="9">
    <source>
        <dbReference type="Proteomes" id="UP000607645"/>
    </source>
</evidence>
<keyword evidence="4 6" id="KW-0862">Zinc</keyword>
<name>A0A8J6J9X3_9FIRM</name>
<comment type="caution">
    <text evidence="8">The sequence shown here is derived from an EMBL/GenBank/DDBJ whole genome shotgun (WGS) entry which is preliminary data.</text>
</comment>
<protein>
    <submittedName>
        <fullName evidence="8">M3 family oligoendopeptidase</fullName>
    </submittedName>
</protein>
<evidence type="ECO:0000256" key="2">
    <source>
        <dbReference type="ARBA" id="ARBA00022723"/>
    </source>
</evidence>
<evidence type="ECO:0000256" key="6">
    <source>
        <dbReference type="RuleBase" id="RU003435"/>
    </source>
</evidence>
<feature type="domain" description="Peptidase M3A/M3B catalytic" evidence="7">
    <location>
        <begin position="312"/>
        <end position="540"/>
    </location>
</feature>
<dbReference type="GO" id="GO:0046872">
    <property type="term" value="F:metal ion binding"/>
    <property type="evidence" value="ECO:0007669"/>
    <property type="project" value="UniProtKB-UniRule"/>
</dbReference>
<evidence type="ECO:0000256" key="3">
    <source>
        <dbReference type="ARBA" id="ARBA00022801"/>
    </source>
</evidence>
<dbReference type="GO" id="GO:0006518">
    <property type="term" value="P:peptide metabolic process"/>
    <property type="evidence" value="ECO:0007669"/>
    <property type="project" value="TreeGrafter"/>
</dbReference>
<evidence type="ECO:0000259" key="7">
    <source>
        <dbReference type="Pfam" id="PF01432"/>
    </source>
</evidence>
<dbReference type="PANTHER" id="PTHR11804">
    <property type="entry name" value="PROTEASE M3 THIMET OLIGOPEPTIDASE-RELATED"/>
    <property type="match status" value="1"/>
</dbReference>
<comment type="cofactor">
    <cofactor evidence="6">
        <name>Zn(2+)</name>
        <dbReference type="ChEBI" id="CHEBI:29105"/>
    </cofactor>
    <text evidence="6">Binds 1 zinc ion.</text>
</comment>
<dbReference type="Gene3D" id="1.10.1370.30">
    <property type="match status" value="1"/>
</dbReference>
<accession>A0A8J6J9X3</accession>
<dbReference type="PANTHER" id="PTHR11804:SF28">
    <property type="entry name" value="OLIGOENDOPEPTIDASE F"/>
    <property type="match status" value="1"/>
</dbReference>
<dbReference type="Proteomes" id="UP000607645">
    <property type="component" value="Unassembled WGS sequence"/>
</dbReference>
<dbReference type="AlphaFoldDB" id="A0A8J6J9X3"/>
<keyword evidence="3 6" id="KW-0378">Hydrolase</keyword>
<keyword evidence="2 6" id="KW-0479">Metal-binding</keyword>
<keyword evidence="1 6" id="KW-0645">Protease</keyword>
<keyword evidence="9" id="KW-1185">Reference proteome</keyword>
<dbReference type="InterPro" id="IPR045090">
    <property type="entry name" value="Pept_M3A_M3B"/>
</dbReference>